<gene>
    <name evidence="1" type="ORF">HGRIS_010918</name>
</gene>
<reference evidence="2" key="1">
    <citation type="submission" date="2024-06" db="EMBL/GenBank/DDBJ databases">
        <title>Multi-omics analyses provide insights into the biosynthesis of the anticancer antibiotic pleurotin in Hohenbuehelia grisea.</title>
        <authorList>
            <person name="Weaver J.A."/>
            <person name="Alberti F."/>
        </authorList>
    </citation>
    <scope>NUCLEOTIDE SEQUENCE [LARGE SCALE GENOMIC DNA]</scope>
    <source>
        <strain evidence="2">T-177</strain>
    </source>
</reference>
<dbReference type="Gene3D" id="1.20.1280.50">
    <property type="match status" value="1"/>
</dbReference>
<dbReference type="EMBL" id="JASNQZ010000014">
    <property type="protein sequence ID" value="KAL0948331.1"/>
    <property type="molecule type" value="Genomic_DNA"/>
</dbReference>
<organism evidence="1 2">
    <name type="scientific">Hohenbuehelia grisea</name>
    <dbReference type="NCBI Taxonomy" id="104357"/>
    <lineage>
        <taxon>Eukaryota</taxon>
        <taxon>Fungi</taxon>
        <taxon>Dikarya</taxon>
        <taxon>Basidiomycota</taxon>
        <taxon>Agaricomycotina</taxon>
        <taxon>Agaricomycetes</taxon>
        <taxon>Agaricomycetidae</taxon>
        <taxon>Agaricales</taxon>
        <taxon>Pleurotineae</taxon>
        <taxon>Pleurotaceae</taxon>
        <taxon>Hohenbuehelia</taxon>
    </lineage>
</organism>
<protein>
    <recommendedName>
        <fullName evidence="3">F-box domain-containing protein</fullName>
    </recommendedName>
</protein>
<comment type="caution">
    <text evidence="1">The sequence shown here is derived from an EMBL/GenBank/DDBJ whole genome shotgun (WGS) entry which is preliminary data.</text>
</comment>
<dbReference type="Gene3D" id="3.80.10.10">
    <property type="entry name" value="Ribonuclease Inhibitor"/>
    <property type="match status" value="1"/>
</dbReference>
<dbReference type="Proteomes" id="UP001556367">
    <property type="component" value="Unassembled WGS sequence"/>
</dbReference>
<accession>A0ABR3IY83</accession>
<evidence type="ECO:0000313" key="2">
    <source>
        <dbReference type="Proteomes" id="UP001556367"/>
    </source>
</evidence>
<keyword evidence="2" id="KW-1185">Reference proteome</keyword>
<proteinExistence type="predicted"/>
<evidence type="ECO:0008006" key="3">
    <source>
        <dbReference type="Google" id="ProtNLM"/>
    </source>
</evidence>
<dbReference type="InterPro" id="IPR032675">
    <property type="entry name" value="LRR_dom_sf"/>
</dbReference>
<sequence>MTKNPTVGNLNVVSPHPSRGPNQLGSLCLTGAPKPHSTPFVFPPSSILCFPVEIFINILLLAQCDINGRYLNVAVGGDTCIPTLILVSQVCKLWRDVAFATPLLWARLSVTINDHSLGAKPIAVLDAFLQRSKECLLHLDVDIDVGPGVPLGPLLELLRRHAGRWEDVRLTLSHHHMIRLLAAPLPLPNLVRFYLRTPYGSESDDSNTPPCITFDAPRLLSVAFDMENIPTASQFRLPWGQLTACQGISGSVPELLLVLRKLSSARGLEQCSLVYADESVMLGMHLAQAPVASPTHTRLDRVCLPSLKKLNIRVDAEDATTVHLLRSICCPKLQTLTIESLDASPDPELGAFLERTDSITHLTLGDVRGVESIVAHALRVLPRLAQVTICGACSLDAIKHVLQCKAGGHGKELRTLMLQDDNYPVFYGALYHLRSDGSWRFTYIPEFRISVLSFI</sequence>
<evidence type="ECO:0000313" key="1">
    <source>
        <dbReference type="EMBL" id="KAL0948331.1"/>
    </source>
</evidence>
<name>A0ABR3IY83_9AGAR</name>